<dbReference type="InterPro" id="IPR000086">
    <property type="entry name" value="NUDIX_hydrolase_dom"/>
</dbReference>
<dbReference type="PROSITE" id="PS51462">
    <property type="entry name" value="NUDIX"/>
    <property type="match status" value="1"/>
</dbReference>
<dbReference type="Gene3D" id="3.90.79.10">
    <property type="entry name" value="Nucleoside Triphosphate Pyrophosphohydrolase"/>
    <property type="match status" value="1"/>
</dbReference>
<dbReference type="InterPro" id="IPR015797">
    <property type="entry name" value="NUDIX_hydrolase-like_dom_sf"/>
</dbReference>
<gene>
    <name evidence="3" type="ORF">HYG79_05200</name>
</gene>
<dbReference type="GO" id="GO:0004452">
    <property type="term" value="F:isopentenyl-diphosphate delta-isomerase activity"/>
    <property type="evidence" value="ECO:0007669"/>
    <property type="project" value="TreeGrafter"/>
</dbReference>
<dbReference type="EMBL" id="CP058595">
    <property type="protein sequence ID" value="QLG44769.1"/>
    <property type="molecule type" value="Genomic_DNA"/>
</dbReference>
<evidence type="ECO:0000313" key="3">
    <source>
        <dbReference type="EMBL" id="QLG44769.1"/>
    </source>
</evidence>
<evidence type="ECO:0000313" key="4">
    <source>
        <dbReference type="Proteomes" id="UP000509302"/>
    </source>
</evidence>
<dbReference type="Pfam" id="PF00293">
    <property type="entry name" value="NUDIX"/>
    <property type="match status" value="1"/>
</dbReference>
<evidence type="ECO:0000256" key="1">
    <source>
        <dbReference type="ARBA" id="ARBA00022801"/>
    </source>
</evidence>
<feature type="domain" description="Nudix hydrolase" evidence="2">
    <location>
        <begin position="29"/>
        <end position="171"/>
    </location>
</feature>
<protein>
    <submittedName>
        <fullName evidence="3">NUDIX domain-containing protein</fullName>
    </submittedName>
</protein>
<proteinExistence type="predicted"/>
<name>A0A7H9AMT9_9FLAO</name>
<dbReference type="AlphaFoldDB" id="A0A7H9AMT9"/>
<dbReference type="InterPro" id="IPR020084">
    <property type="entry name" value="NUDIX_hydrolase_CS"/>
</dbReference>
<sequence length="185" mass="21148">MDELIDITDENGNISGKTCPKSEAHQKGYWHTSIHVWLYTKEGKLLIQKRSDNKDTFPSLWDVSVAGHIGAGESPLDGAKREVFEEIGLTVSVEELQKIGTRKSNRKHGDTLLDNEFQHVYIAQLMTPIDKLKLQAEEVADLKLISISQLRKEVYDQMEKSLYVPYPKKYLDMIFNAVKEKITRA</sequence>
<dbReference type="CDD" id="cd04692">
    <property type="entry name" value="NUDIX_Hydrolase"/>
    <property type="match status" value="1"/>
</dbReference>
<dbReference type="PANTHER" id="PTHR10885:SF20">
    <property type="entry name" value="NUDIX HYDROLASE DOMAIN-CONTAINING PROTEIN"/>
    <property type="match status" value="1"/>
</dbReference>
<organism evidence="3 4">
    <name type="scientific">Costertonia aggregata</name>
    <dbReference type="NCBI Taxonomy" id="343403"/>
    <lineage>
        <taxon>Bacteria</taxon>
        <taxon>Pseudomonadati</taxon>
        <taxon>Bacteroidota</taxon>
        <taxon>Flavobacteriia</taxon>
        <taxon>Flavobacteriales</taxon>
        <taxon>Flavobacteriaceae</taxon>
        <taxon>Costertonia</taxon>
    </lineage>
</organism>
<dbReference type="PANTHER" id="PTHR10885">
    <property type="entry name" value="ISOPENTENYL-DIPHOSPHATE DELTA-ISOMERASE"/>
    <property type="match status" value="1"/>
</dbReference>
<dbReference type="PROSITE" id="PS00893">
    <property type="entry name" value="NUDIX_BOX"/>
    <property type="match status" value="1"/>
</dbReference>
<dbReference type="SUPFAM" id="SSF55811">
    <property type="entry name" value="Nudix"/>
    <property type="match status" value="1"/>
</dbReference>
<dbReference type="GO" id="GO:0016787">
    <property type="term" value="F:hydrolase activity"/>
    <property type="evidence" value="ECO:0007669"/>
    <property type="project" value="UniProtKB-KW"/>
</dbReference>
<dbReference type="RefSeq" id="WP_179241101.1">
    <property type="nucleotide sequence ID" value="NZ_CP058595.1"/>
</dbReference>
<dbReference type="KEGG" id="cagg:HYG79_05200"/>
<keyword evidence="4" id="KW-1185">Reference proteome</keyword>
<dbReference type="GO" id="GO:0009240">
    <property type="term" value="P:isopentenyl diphosphate biosynthetic process"/>
    <property type="evidence" value="ECO:0007669"/>
    <property type="project" value="TreeGrafter"/>
</dbReference>
<dbReference type="GO" id="GO:0005737">
    <property type="term" value="C:cytoplasm"/>
    <property type="evidence" value="ECO:0007669"/>
    <property type="project" value="TreeGrafter"/>
</dbReference>
<keyword evidence="1" id="KW-0378">Hydrolase</keyword>
<accession>A0A7H9AMT9</accession>
<reference evidence="3 4" key="1">
    <citation type="journal article" date="2006" name="Int. J. Syst. Evol. Microbiol.">
        <title>Costertonia aggregata gen. nov., sp. nov., a mesophilic marine bacterium of the family Flavobacteriaceae, isolated from a mature biofilm.</title>
        <authorList>
            <person name="Kwon K.K."/>
            <person name="Lee Y.K."/>
            <person name="Lee H.K."/>
        </authorList>
    </citation>
    <scope>NUCLEOTIDE SEQUENCE [LARGE SCALE GENOMIC DNA]</scope>
    <source>
        <strain evidence="3 4">KCCM 42265</strain>
    </source>
</reference>
<evidence type="ECO:0000259" key="2">
    <source>
        <dbReference type="PROSITE" id="PS51462"/>
    </source>
</evidence>
<dbReference type="Proteomes" id="UP000509302">
    <property type="component" value="Chromosome"/>
</dbReference>